<keyword evidence="2" id="KW-1185">Reference proteome</keyword>
<dbReference type="EMBL" id="JAMYWD010000006">
    <property type="protein sequence ID" value="KAJ4967919.1"/>
    <property type="molecule type" value="Genomic_DNA"/>
</dbReference>
<dbReference type="AlphaFoldDB" id="A0A9Q0QQG0"/>
<organism evidence="1 2">
    <name type="scientific">Protea cynaroides</name>
    <dbReference type="NCBI Taxonomy" id="273540"/>
    <lineage>
        <taxon>Eukaryota</taxon>
        <taxon>Viridiplantae</taxon>
        <taxon>Streptophyta</taxon>
        <taxon>Embryophyta</taxon>
        <taxon>Tracheophyta</taxon>
        <taxon>Spermatophyta</taxon>
        <taxon>Magnoliopsida</taxon>
        <taxon>Proteales</taxon>
        <taxon>Proteaceae</taxon>
        <taxon>Protea</taxon>
    </lineage>
</organism>
<evidence type="ECO:0000313" key="1">
    <source>
        <dbReference type="EMBL" id="KAJ4967919.1"/>
    </source>
</evidence>
<evidence type="ECO:0000313" key="2">
    <source>
        <dbReference type="Proteomes" id="UP001141806"/>
    </source>
</evidence>
<proteinExistence type="predicted"/>
<gene>
    <name evidence="1" type="ORF">NE237_014620</name>
</gene>
<accession>A0A9Q0QQG0</accession>
<dbReference type="Proteomes" id="UP001141806">
    <property type="component" value="Unassembled WGS sequence"/>
</dbReference>
<name>A0A9Q0QQG0_9MAGN</name>
<sequence>MDLVIFSAKRSSSMARVLLQRQGLDRGGDLRSLSQAGEAVGLAGDAGLKATEQAVKSFRSLGWRLFDQVKNSEVGFLAVAKLGDWLEICWEQSQIYLDGCWLVNVTRIGVLRDQHIITCGGVVKLRFRHMLLEAWSHRRMGFLDWKEIQGSILVLLLGFLIEVSRDCSAEGDLVCSMDLAGNSVGVERSGIGKASVRFIKVEVRIARGTTVAANRSRCPRCILG</sequence>
<protein>
    <submittedName>
        <fullName evidence="1">Uncharacterized protein</fullName>
    </submittedName>
</protein>
<reference evidence="1" key="1">
    <citation type="journal article" date="2023" name="Plant J.">
        <title>The genome of the king protea, Protea cynaroides.</title>
        <authorList>
            <person name="Chang J."/>
            <person name="Duong T.A."/>
            <person name="Schoeman C."/>
            <person name="Ma X."/>
            <person name="Roodt D."/>
            <person name="Barker N."/>
            <person name="Li Z."/>
            <person name="Van de Peer Y."/>
            <person name="Mizrachi E."/>
        </authorList>
    </citation>
    <scope>NUCLEOTIDE SEQUENCE</scope>
    <source>
        <tissue evidence="1">Young leaves</tissue>
    </source>
</reference>
<comment type="caution">
    <text evidence="1">The sequence shown here is derived from an EMBL/GenBank/DDBJ whole genome shotgun (WGS) entry which is preliminary data.</text>
</comment>